<accession>A0A9D9GPJ9</accession>
<evidence type="ECO:0000313" key="3">
    <source>
        <dbReference type="Proteomes" id="UP000823631"/>
    </source>
</evidence>
<reference evidence="2" key="1">
    <citation type="submission" date="2020-10" db="EMBL/GenBank/DDBJ databases">
        <authorList>
            <person name="Gilroy R."/>
        </authorList>
    </citation>
    <scope>NUCLEOTIDE SEQUENCE</scope>
    <source>
        <strain evidence="2">17213</strain>
    </source>
</reference>
<reference evidence="2" key="2">
    <citation type="journal article" date="2021" name="PeerJ">
        <title>Extensive microbial diversity within the chicken gut microbiome revealed by metagenomics and culture.</title>
        <authorList>
            <person name="Gilroy R."/>
            <person name="Ravi A."/>
            <person name="Getino M."/>
            <person name="Pursley I."/>
            <person name="Horton D.L."/>
            <person name="Alikhan N.F."/>
            <person name="Baker D."/>
            <person name="Gharbi K."/>
            <person name="Hall N."/>
            <person name="Watson M."/>
            <person name="Adriaenssens E.M."/>
            <person name="Foster-Nyarko E."/>
            <person name="Jarju S."/>
            <person name="Secka A."/>
            <person name="Antonio M."/>
            <person name="Oren A."/>
            <person name="Chaudhuri R.R."/>
            <person name="La Ragione R."/>
            <person name="Hildebrand F."/>
            <person name="Pallen M.J."/>
        </authorList>
    </citation>
    <scope>NUCLEOTIDE SEQUENCE</scope>
    <source>
        <strain evidence="2">17213</strain>
    </source>
</reference>
<dbReference type="Gene3D" id="3.90.1720.10">
    <property type="entry name" value="endopeptidase domain like (from Nostoc punctiforme)"/>
    <property type="match status" value="1"/>
</dbReference>
<dbReference type="Pfam" id="PF05708">
    <property type="entry name" value="Peptidase_C92"/>
    <property type="match status" value="1"/>
</dbReference>
<evidence type="ECO:0008006" key="4">
    <source>
        <dbReference type="Google" id="ProtNLM"/>
    </source>
</evidence>
<dbReference type="SUPFAM" id="SSF54001">
    <property type="entry name" value="Cysteine proteinases"/>
    <property type="match status" value="1"/>
</dbReference>
<gene>
    <name evidence="2" type="ORF">IAB19_04670</name>
</gene>
<keyword evidence="1" id="KW-0732">Signal</keyword>
<proteinExistence type="predicted"/>
<dbReference type="InterPro" id="IPR024453">
    <property type="entry name" value="Peptidase_C92"/>
</dbReference>
<sequence length="206" mass="22535">MKLKLLCSVGAVLCAAVLLPSDSRPHLTGLMPDALSSCPQLAVGDIVLRQGMGADSVVIAQVSGGSYSHVGMVARVEPEVVVIHAATTDLPDPRRHNQVIASTLPDFAAKAVRLAVKRYQLADNERGEIALYLESMLGEPFVLDGRKGSLYCSTLVQRALSPYLPLDGIDYNYVEMPVFSGWYLFPEQFMLDRRSRLIFKTAAQNR</sequence>
<dbReference type="AlphaFoldDB" id="A0A9D9GPJ9"/>
<name>A0A9D9GPJ9_9GAMM</name>
<evidence type="ECO:0000256" key="1">
    <source>
        <dbReference type="SAM" id="SignalP"/>
    </source>
</evidence>
<feature type="chain" id="PRO_5039171785" description="Permuted papain-like amidase enzyme, YaeF/YiiX, C92 family" evidence="1">
    <location>
        <begin position="21"/>
        <end position="206"/>
    </location>
</feature>
<comment type="caution">
    <text evidence="2">The sequence shown here is derived from an EMBL/GenBank/DDBJ whole genome shotgun (WGS) entry which is preliminary data.</text>
</comment>
<dbReference type="EMBL" id="JADINH010000099">
    <property type="protein sequence ID" value="MBO8415657.1"/>
    <property type="molecule type" value="Genomic_DNA"/>
</dbReference>
<feature type="signal peptide" evidence="1">
    <location>
        <begin position="1"/>
        <end position="20"/>
    </location>
</feature>
<evidence type="ECO:0000313" key="2">
    <source>
        <dbReference type="EMBL" id="MBO8415657.1"/>
    </source>
</evidence>
<organism evidence="2 3">
    <name type="scientific">Candidatus Avisuccinivibrio stercorigallinarum</name>
    <dbReference type="NCBI Taxonomy" id="2840704"/>
    <lineage>
        <taxon>Bacteria</taxon>
        <taxon>Pseudomonadati</taxon>
        <taxon>Pseudomonadota</taxon>
        <taxon>Gammaproteobacteria</taxon>
        <taxon>Aeromonadales</taxon>
        <taxon>Succinivibrionaceae</taxon>
        <taxon>Succinivibrionaceae incertae sedis</taxon>
        <taxon>Candidatus Avisuccinivibrio</taxon>
    </lineage>
</organism>
<dbReference type="InterPro" id="IPR038765">
    <property type="entry name" value="Papain-like_cys_pep_sf"/>
</dbReference>
<protein>
    <recommendedName>
        <fullName evidence="4">Permuted papain-like amidase enzyme, YaeF/YiiX, C92 family</fullName>
    </recommendedName>
</protein>
<dbReference type="Proteomes" id="UP000823631">
    <property type="component" value="Unassembled WGS sequence"/>
</dbReference>